<dbReference type="Pfam" id="PF00646">
    <property type="entry name" value="F-box"/>
    <property type="match status" value="1"/>
</dbReference>
<dbReference type="CDD" id="cd22152">
    <property type="entry name" value="F-box_AtAFR-like"/>
    <property type="match status" value="1"/>
</dbReference>
<dbReference type="InterPro" id="IPR015915">
    <property type="entry name" value="Kelch-typ_b-propeller"/>
</dbReference>
<dbReference type="PANTHER" id="PTHR24414:SF184">
    <property type="entry name" value="GALACTOSE OXIDASE_KELCH REPEAT SUPERFAMILY PROTEIN"/>
    <property type="match status" value="1"/>
</dbReference>
<dbReference type="SUPFAM" id="SSF117281">
    <property type="entry name" value="Kelch motif"/>
    <property type="match status" value="1"/>
</dbReference>
<evidence type="ECO:0000313" key="3">
    <source>
        <dbReference type="EMBL" id="EOA18454.1"/>
    </source>
</evidence>
<proteinExistence type="predicted"/>
<gene>
    <name evidence="3" type="ORF">CARUB_v10006998mg</name>
</gene>
<feature type="domain" description="F-box" evidence="1">
    <location>
        <begin position="15"/>
        <end position="55"/>
    </location>
</feature>
<evidence type="ECO:0000313" key="4">
    <source>
        <dbReference type="Proteomes" id="UP000029121"/>
    </source>
</evidence>
<dbReference type="InterPro" id="IPR001810">
    <property type="entry name" value="F-box_dom"/>
</dbReference>
<dbReference type="PANTHER" id="PTHR24414">
    <property type="entry name" value="F-BOX/KELCH-REPEAT PROTEIN SKIP4"/>
    <property type="match status" value="1"/>
</dbReference>
<dbReference type="Gene3D" id="2.120.10.80">
    <property type="entry name" value="Kelch-type beta propeller"/>
    <property type="match status" value="1"/>
</dbReference>
<dbReference type="SMART" id="SM00612">
    <property type="entry name" value="Kelch"/>
    <property type="match status" value="2"/>
</dbReference>
<evidence type="ECO:0000259" key="2">
    <source>
        <dbReference type="Pfam" id="PF25210"/>
    </source>
</evidence>
<organism evidence="3 4">
    <name type="scientific">Capsella rubella</name>
    <dbReference type="NCBI Taxonomy" id="81985"/>
    <lineage>
        <taxon>Eukaryota</taxon>
        <taxon>Viridiplantae</taxon>
        <taxon>Streptophyta</taxon>
        <taxon>Embryophyta</taxon>
        <taxon>Tracheophyta</taxon>
        <taxon>Spermatophyta</taxon>
        <taxon>Magnoliopsida</taxon>
        <taxon>eudicotyledons</taxon>
        <taxon>Gunneridae</taxon>
        <taxon>Pentapetalae</taxon>
        <taxon>rosids</taxon>
        <taxon>malvids</taxon>
        <taxon>Brassicales</taxon>
        <taxon>Brassicaceae</taxon>
        <taxon>Camelineae</taxon>
        <taxon>Capsella</taxon>
    </lineage>
</organism>
<dbReference type="Proteomes" id="UP000029121">
    <property type="component" value="Unassembled WGS sequence"/>
</dbReference>
<keyword evidence="4" id="KW-1185">Reference proteome</keyword>
<feature type="domain" description="FKB95-like N-terminal Kelch" evidence="2">
    <location>
        <begin position="83"/>
        <end position="346"/>
    </location>
</feature>
<accession>R0GNL7</accession>
<dbReference type="eggNOG" id="KOG1072">
    <property type="taxonomic scope" value="Eukaryota"/>
</dbReference>
<dbReference type="InterPro" id="IPR050354">
    <property type="entry name" value="F-box/kelch-repeat_ARATH"/>
</dbReference>
<protein>
    <submittedName>
        <fullName evidence="3">Uncharacterized protein</fullName>
    </submittedName>
</protein>
<dbReference type="InterPro" id="IPR006652">
    <property type="entry name" value="Kelch_1"/>
</dbReference>
<dbReference type="AlphaFoldDB" id="R0GNL7"/>
<dbReference type="Pfam" id="PF25210">
    <property type="entry name" value="Kelch_FKB95"/>
    <property type="match status" value="1"/>
</dbReference>
<dbReference type="EMBL" id="KB870811">
    <property type="protein sequence ID" value="EOA18454.1"/>
    <property type="molecule type" value="Genomic_DNA"/>
</dbReference>
<dbReference type="InterPro" id="IPR057499">
    <property type="entry name" value="Kelch_FKB95"/>
</dbReference>
<reference evidence="4" key="1">
    <citation type="journal article" date="2013" name="Nat. Genet.">
        <title>The Capsella rubella genome and the genomic consequences of rapid mating system evolution.</title>
        <authorList>
            <person name="Slotte T."/>
            <person name="Hazzouri K.M."/>
            <person name="Agren J.A."/>
            <person name="Koenig D."/>
            <person name="Maumus F."/>
            <person name="Guo Y.L."/>
            <person name="Steige K."/>
            <person name="Platts A.E."/>
            <person name="Escobar J.S."/>
            <person name="Newman L.K."/>
            <person name="Wang W."/>
            <person name="Mandakova T."/>
            <person name="Vello E."/>
            <person name="Smith L.M."/>
            <person name="Henz S.R."/>
            <person name="Steffen J."/>
            <person name="Takuno S."/>
            <person name="Brandvain Y."/>
            <person name="Coop G."/>
            <person name="Andolfatto P."/>
            <person name="Hu T.T."/>
            <person name="Blanchette M."/>
            <person name="Clark R.M."/>
            <person name="Quesneville H."/>
            <person name="Nordborg M."/>
            <person name="Gaut B.S."/>
            <person name="Lysak M.A."/>
            <person name="Jenkins J."/>
            <person name="Grimwood J."/>
            <person name="Chapman J."/>
            <person name="Prochnik S."/>
            <person name="Shu S."/>
            <person name="Rokhsar D."/>
            <person name="Schmutz J."/>
            <person name="Weigel D."/>
            <person name="Wright S.I."/>
        </authorList>
    </citation>
    <scope>NUCLEOTIDE SEQUENCE [LARGE SCALE GENOMIC DNA]</scope>
    <source>
        <strain evidence="4">cv. Monte Gargano</strain>
    </source>
</reference>
<evidence type="ECO:0000259" key="1">
    <source>
        <dbReference type="Pfam" id="PF00646"/>
    </source>
</evidence>
<sequence>MNMNDGDQEPSVITILMLHDDLLLNCLARVSRAYYPPLSLVCNRFRYLLASKELHQTRILLGCTQSCLYVCLRVSMDSMLLRWFILGQRHTSSRKSFVPILSPELARAGVAVVGPNIYAIGGGMKNKTSSSVMVMDSRSHRWREAPSMRVARMSPSVCTLDEKIYVTGGCDNLDSTKWMEVFDTNTQTWEYLQTPSEEICGGSKFESVRYEGTVYVSSEAKDATYKLHEGRWSACAADMFADRFWNWPLSNYCEIENVFYCFGVTKIRWYDPKERVCRTLLGLEGLPTLPCVGHVILANYGGKLMILWEEYVFADEKKMIWCAEIAIDKRHNGQIWGTVEWFDNVFTSNGPTSLLGLAHALAPTLC</sequence>
<name>R0GNL7_9BRAS</name>